<accession>A0A645CBS6</accession>
<name>A0A645CBS6_9ZZZZ</name>
<proteinExistence type="predicted"/>
<reference evidence="1" key="1">
    <citation type="submission" date="2019-08" db="EMBL/GenBank/DDBJ databases">
        <authorList>
            <person name="Kucharzyk K."/>
            <person name="Murdoch R.W."/>
            <person name="Higgins S."/>
            <person name="Loffler F."/>
        </authorList>
    </citation>
    <scope>NUCLEOTIDE SEQUENCE</scope>
</reference>
<sequence>MEHDGVAGHRFAPAFHHRRFFVAGQRDGSEGQVVDQMVRQRLLFSVCGDFRFRLFAGDDDVAVAEHAADAAHPGFAEFAAVVRLFEFAVVLPVQEDRQAVAGENRIVFVHRDVADQQDLVVGHVDPHRIGGGADEIVFTGKFACHQFPRVA</sequence>
<gene>
    <name evidence="1" type="ORF">SDC9_121372</name>
</gene>
<dbReference type="EMBL" id="VSSQ01025928">
    <property type="protein sequence ID" value="MPM74384.1"/>
    <property type="molecule type" value="Genomic_DNA"/>
</dbReference>
<protein>
    <submittedName>
        <fullName evidence="1">Uncharacterized protein</fullName>
    </submittedName>
</protein>
<dbReference type="AlphaFoldDB" id="A0A645CBS6"/>
<organism evidence="1">
    <name type="scientific">bioreactor metagenome</name>
    <dbReference type="NCBI Taxonomy" id="1076179"/>
    <lineage>
        <taxon>unclassified sequences</taxon>
        <taxon>metagenomes</taxon>
        <taxon>ecological metagenomes</taxon>
    </lineage>
</organism>
<evidence type="ECO:0000313" key="1">
    <source>
        <dbReference type="EMBL" id="MPM74384.1"/>
    </source>
</evidence>
<comment type="caution">
    <text evidence="1">The sequence shown here is derived from an EMBL/GenBank/DDBJ whole genome shotgun (WGS) entry which is preliminary data.</text>
</comment>